<comment type="caution">
    <text evidence="1">The sequence shown here is derived from an EMBL/GenBank/DDBJ whole genome shotgun (WGS) entry which is preliminary data.</text>
</comment>
<dbReference type="EMBL" id="PEDP01001877">
    <property type="protein sequence ID" value="POS83121.1"/>
    <property type="molecule type" value="Genomic_DNA"/>
</dbReference>
<sequence length="406" mass="46844">MKNGHYIKCKQVDEAEPSNVGQNEDSYECGHEFFSHKIVQMSANLAQSNNGKNKLYHNPYYGPLFWPESVYYIYPISREKNHHYGGKKPENIYFVVINPAGQIIDVVAELRRGDFIQCARTTIAPPDIESDEDLRLGYLCGLIFFKMYHMERTADLAKVRSLHQERKVFPQKYNDHLSEGYIYPLFPNGMFYGTVSRPLKYFIVMDMNFKIKYALVKTSTQMKPCEATMRGSEDTPPETDNFFCEYSNTEFKNEVLLENVELACKALGSIYRRYPAIYNGPAFDVVGPYVTMPLKNGKGRSGRKNSLLTPPCFLISYQIIIFKVFLTDFYVWLAPPKFRVVMNTECMLAGVIEKYGEKIFKKCLRSKDNSIPGDESEMAITETHIIKDRKCIRAKKASQVDAWEQD</sequence>
<keyword evidence="2" id="KW-1185">Reference proteome</keyword>
<reference evidence="1 2" key="1">
    <citation type="submission" date="2017-10" db="EMBL/GenBank/DDBJ databases">
        <title>Development of genomic resources for the powdery mildew, Erysiphe pulchra.</title>
        <authorList>
            <person name="Wadl P.A."/>
            <person name="Mack B.M."/>
            <person name="Moore G."/>
            <person name="Beltz S.B."/>
        </authorList>
    </citation>
    <scope>NUCLEOTIDE SEQUENCE [LARGE SCALE GENOMIC DNA]</scope>
    <source>
        <strain evidence="1">Cflorida</strain>
    </source>
</reference>
<dbReference type="Proteomes" id="UP000237438">
    <property type="component" value="Unassembled WGS sequence"/>
</dbReference>
<organism evidence="1 2">
    <name type="scientific">Erysiphe pulchra</name>
    <dbReference type="NCBI Taxonomy" id="225359"/>
    <lineage>
        <taxon>Eukaryota</taxon>
        <taxon>Fungi</taxon>
        <taxon>Dikarya</taxon>
        <taxon>Ascomycota</taxon>
        <taxon>Pezizomycotina</taxon>
        <taxon>Leotiomycetes</taxon>
        <taxon>Erysiphales</taxon>
        <taxon>Erysiphaceae</taxon>
        <taxon>Erysiphe</taxon>
    </lineage>
</organism>
<dbReference type="Gene3D" id="3.10.450.30">
    <property type="entry name" value="Microbial ribonucleases"/>
    <property type="match status" value="1"/>
</dbReference>
<dbReference type="AlphaFoldDB" id="A0A2S4PM94"/>
<dbReference type="OrthoDB" id="5425539at2759"/>
<name>A0A2S4PM94_9PEZI</name>
<protein>
    <submittedName>
        <fullName evidence="1">Uncharacterized protein</fullName>
    </submittedName>
</protein>
<evidence type="ECO:0000313" key="1">
    <source>
        <dbReference type="EMBL" id="POS83121.1"/>
    </source>
</evidence>
<gene>
    <name evidence="1" type="ORF">EPUL_005724</name>
</gene>
<accession>A0A2S4PM94</accession>
<evidence type="ECO:0000313" key="2">
    <source>
        <dbReference type="Proteomes" id="UP000237438"/>
    </source>
</evidence>
<proteinExistence type="predicted"/>